<reference evidence="5" key="1">
    <citation type="submission" date="2020-10" db="EMBL/GenBank/DDBJ databases">
        <authorList>
            <person name="Gilroy R."/>
        </authorList>
    </citation>
    <scope>NUCLEOTIDE SEQUENCE</scope>
    <source>
        <strain evidence="5">B2-22910</strain>
    </source>
</reference>
<keyword evidence="2" id="KW-0486">Methionine biosynthesis</keyword>
<comment type="caution">
    <text evidence="5">The sequence shown here is derived from an EMBL/GenBank/DDBJ whole genome shotgun (WGS) entry which is preliminary data.</text>
</comment>
<keyword evidence="1 2" id="KW-0808">Transferase</keyword>
<gene>
    <name evidence="5" type="primary">metX</name>
    <name evidence="2" type="synonym">metXA</name>
    <name evidence="5" type="ORF">IAB82_04665</name>
</gene>
<evidence type="ECO:0000256" key="1">
    <source>
        <dbReference type="ARBA" id="ARBA00022679"/>
    </source>
</evidence>
<keyword evidence="2" id="KW-0028">Amino-acid biosynthesis</keyword>
<dbReference type="PIRSF" id="PIRSF000443">
    <property type="entry name" value="Homoser_Ac_trans"/>
    <property type="match status" value="1"/>
</dbReference>
<dbReference type="Proteomes" id="UP000823603">
    <property type="component" value="Unassembled WGS sequence"/>
</dbReference>
<evidence type="ECO:0000313" key="5">
    <source>
        <dbReference type="EMBL" id="MBO8471071.1"/>
    </source>
</evidence>
<dbReference type="GO" id="GO:0005737">
    <property type="term" value="C:cytoplasm"/>
    <property type="evidence" value="ECO:0007669"/>
    <property type="project" value="UniProtKB-SubCell"/>
</dbReference>
<dbReference type="AlphaFoldDB" id="A0A9D9IG71"/>
<dbReference type="GO" id="GO:0009086">
    <property type="term" value="P:methionine biosynthetic process"/>
    <property type="evidence" value="ECO:0007669"/>
    <property type="project" value="UniProtKB-UniRule"/>
</dbReference>
<dbReference type="NCBIfam" id="TIGR01392">
    <property type="entry name" value="homoserO_Ac_trn"/>
    <property type="match status" value="1"/>
</dbReference>
<evidence type="ECO:0000259" key="4">
    <source>
        <dbReference type="Pfam" id="PF00561"/>
    </source>
</evidence>
<feature type="active site" evidence="2 3">
    <location>
        <position position="315"/>
    </location>
</feature>
<comment type="function">
    <text evidence="2">Transfers an acetyl group from acetyl-CoA to L-homoserine, forming acetyl-L-homoserine.</text>
</comment>
<comment type="subcellular location">
    <subcellularLocation>
        <location evidence="2">Cytoplasm</location>
    </subcellularLocation>
</comment>
<comment type="subunit">
    <text evidence="2">Homodimer.</text>
</comment>
<comment type="catalytic activity">
    <reaction evidence="2">
        <text>L-homoserine + acetyl-CoA = O-acetyl-L-homoserine + CoA</text>
        <dbReference type="Rhea" id="RHEA:13701"/>
        <dbReference type="ChEBI" id="CHEBI:57287"/>
        <dbReference type="ChEBI" id="CHEBI:57288"/>
        <dbReference type="ChEBI" id="CHEBI:57476"/>
        <dbReference type="ChEBI" id="CHEBI:57716"/>
        <dbReference type="EC" id="2.3.1.31"/>
    </reaction>
</comment>
<dbReference type="HAMAP" id="MF_00296">
    <property type="entry name" value="MetX_acyltransf"/>
    <property type="match status" value="1"/>
</dbReference>
<evidence type="ECO:0000256" key="2">
    <source>
        <dbReference type="HAMAP-Rule" id="MF_00296"/>
    </source>
</evidence>
<name>A0A9D9IG71_9BACT</name>
<dbReference type="GO" id="GO:0004414">
    <property type="term" value="F:homoserine O-acetyltransferase activity"/>
    <property type="evidence" value="ECO:0007669"/>
    <property type="project" value="UniProtKB-UniRule"/>
</dbReference>
<feature type="binding site" evidence="2">
    <location>
        <position position="227"/>
    </location>
    <ligand>
        <name>substrate</name>
    </ligand>
</feature>
<dbReference type="Pfam" id="PF00561">
    <property type="entry name" value="Abhydrolase_1"/>
    <property type="match status" value="1"/>
</dbReference>
<organism evidence="5 6">
    <name type="scientific">Candidatus Cryptobacteroides faecavium</name>
    <dbReference type="NCBI Taxonomy" id="2840762"/>
    <lineage>
        <taxon>Bacteria</taxon>
        <taxon>Pseudomonadati</taxon>
        <taxon>Bacteroidota</taxon>
        <taxon>Bacteroidia</taxon>
        <taxon>Bacteroidales</taxon>
        <taxon>Candidatus Cryptobacteroides</taxon>
    </lineage>
</organism>
<protein>
    <recommendedName>
        <fullName evidence="2">Homoserine O-acetyltransferase</fullName>
        <shortName evidence="2">HAT</shortName>
        <ecNumber evidence="2">2.3.1.31</ecNumber>
    </recommendedName>
    <alternativeName>
        <fullName evidence="2">Homoserine transacetylase</fullName>
        <shortName evidence="2">HTA</shortName>
    </alternativeName>
</protein>
<proteinExistence type="inferred from homology"/>
<accession>A0A9D9IG71</accession>
<comment type="caution">
    <text evidence="2">Lacks conserved residue(s) required for the propagation of feature annotation.</text>
</comment>
<sequence>MIRKEYIHKGTFRCETGENITDLKVVYHVSGHYFRDASTEEDALRALRLDAVSGRKKTVWITHALTANSDPTDWWPELAGPGKFFDPDKYIVVCANMLGSAYGSSGPASPVPGSCTEENPEGTPYYFTFPRVTVRDIVNAEILLRKYLGIEKIDLIVGGSIGGFQALEWAIMEPDVIRNAAFIACGSRVTPWLTAHNEAQRMALEADRTFRRCESLKGGAEGLKAARAMALISYRSYEGYNATQSEQDVDTLFADRAASYERYQGKKLADRFDAYSYWYITYSVDSHNVGRGRGGVAAALGSVKSRSIVIGIDSDDLFPVEEQRYIAECIPGAEYHEITSRFGHDGFLLEYSQIAGILEPVLKDRLSPVVTLS</sequence>
<keyword evidence="2" id="KW-0963">Cytoplasm</keyword>
<dbReference type="PANTHER" id="PTHR32268:SF11">
    <property type="entry name" value="HOMOSERINE O-ACETYLTRANSFERASE"/>
    <property type="match status" value="1"/>
</dbReference>
<feature type="domain" description="AB hydrolase-1" evidence="4">
    <location>
        <begin position="60"/>
        <end position="349"/>
    </location>
</feature>
<feature type="active site" evidence="2 3">
    <location>
        <position position="344"/>
    </location>
</feature>
<dbReference type="InterPro" id="IPR029058">
    <property type="entry name" value="AB_hydrolase_fold"/>
</dbReference>
<feature type="active site" description="Nucleophile" evidence="2 3">
    <location>
        <position position="160"/>
    </location>
</feature>
<dbReference type="GO" id="GO:0009092">
    <property type="term" value="P:homoserine metabolic process"/>
    <property type="evidence" value="ECO:0007669"/>
    <property type="project" value="TreeGrafter"/>
</dbReference>
<feature type="binding site" evidence="2">
    <location>
        <position position="345"/>
    </location>
    <ligand>
        <name>substrate</name>
    </ligand>
</feature>
<comment type="similarity">
    <text evidence="2">Belongs to the AB hydrolase superfamily. MetX family.</text>
</comment>
<reference evidence="5" key="2">
    <citation type="journal article" date="2021" name="PeerJ">
        <title>Extensive microbial diversity within the chicken gut microbiome revealed by metagenomics and culture.</title>
        <authorList>
            <person name="Gilroy R."/>
            <person name="Ravi A."/>
            <person name="Getino M."/>
            <person name="Pursley I."/>
            <person name="Horton D.L."/>
            <person name="Alikhan N.F."/>
            <person name="Baker D."/>
            <person name="Gharbi K."/>
            <person name="Hall N."/>
            <person name="Watson M."/>
            <person name="Adriaenssens E.M."/>
            <person name="Foster-Nyarko E."/>
            <person name="Jarju S."/>
            <person name="Secka A."/>
            <person name="Antonio M."/>
            <person name="Oren A."/>
            <person name="Chaudhuri R.R."/>
            <person name="La Ragione R."/>
            <person name="Hildebrand F."/>
            <person name="Pallen M.J."/>
        </authorList>
    </citation>
    <scope>NUCLEOTIDE SEQUENCE</scope>
    <source>
        <strain evidence="5">B2-22910</strain>
    </source>
</reference>
<dbReference type="PANTHER" id="PTHR32268">
    <property type="entry name" value="HOMOSERINE O-ACETYLTRANSFERASE"/>
    <property type="match status" value="1"/>
</dbReference>
<keyword evidence="2 5" id="KW-0012">Acyltransferase</keyword>
<dbReference type="EMBL" id="JADIMB010000066">
    <property type="protein sequence ID" value="MBO8471071.1"/>
    <property type="molecule type" value="Genomic_DNA"/>
</dbReference>
<dbReference type="SUPFAM" id="SSF53474">
    <property type="entry name" value="alpha/beta-Hydrolases"/>
    <property type="match status" value="1"/>
</dbReference>
<dbReference type="InterPro" id="IPR008220">
    <property type="entry name" value="HAT_MetX-like"/>
</dbReference>
<comment type="pathway">
    <text evidence="2">Amino-acid biosynthesis; L-methionine biosynthesis via de novo pathway; O-acetyl-L-homoserine from L-homoserine: step 1/1.</text>
</comment>
<evidence type="ECO:0000256" key="3">
    <source>
        <dbReference type="PIRSR" id="PIRSR000443-1"/>
    </source>
</evidence>
<dbReference type="Gene3D" id="3.40.50.1820">
    <property type="entry name" value="alpha/beta hydrolase"/>
    <property type="match status" value="1"/>
</dbReference>
<dbReference type="InterPro" id="IPR000073">
    <property type="entry name" value="AB_hydrolase_1"/>
</dbReference>
<evidence type="ECO:0000313" key="6">
    <source>
        <dbReference type="Proteomes" id="UP000823603"/>
    </source>
</evidence>
<dbReference type="EC" id="2.3.1.31" evidence="2"/>